<feature type="region of interest" description="Disordered" evidence="1">
    <location>
        <begin position="771"/>
        <end position="817"/>
    </location>
</feature>
<organism evidence="2 3">
    <name type="scientific">Penicillium brasilianum</name>
    <dbReference type="NCBI Taxonomy" id="104259"/>
    <lineage>
        <taxon>Eukaryota</taxon>
        <taxon>Fungi</taxon>
        <taxon>Dikarya</taxon>
        <taxon>Ascomycota</taxon>
        <taxon>Pezizomycotina</taxon>
        <taxon>Eurotiomycetes</taxon>
        <taxon>Eurotiomycetidae</taxon>
        <taxon>Eurotiales</taxon>
        <taxon>Aspergillaceae</taxon>
        <taxon>Penicillium</taxon>
    </lineage>
</organism>
<feature type="region of interest" description="Disordered" evidence="1">
    <location>
        <begin position="548"/>
        <end position="651"/>
    </location>
</feature>
<feature type="compositionally biased region" description="Basic and acidic residues" evidence="1">
    <location>
        <begin position="597"/>
        <end position="631"/>
    </location>
</feature>
<feature type="compositionally biased region" description="Basic residues" evidence="1">
    <location>
        <begin position="46"/>
        <end position="58"/>
    </location>
</feature>
<feature type="compositionally biased region" description="Polar residues" evidence="1">
    <location>
        <begin position="428"/>
        <end position="458"/>
    </location>
</feature>
<feature type="region of interest" description="Disordered" evidence="1">
    <location>
        <begin position="404"/>
        <end position="458"/>
    </location>
</feature>
<feature type="compositionally biased region" description="Pro residues" evidence="1">
    <location>
        <begin position="1338"/>
        <end position="1349"/>
    </location>
</feature>
<evidence type="ECO:0000313" key="2">
    <source>
        <dbReference type="EMBL" id="CEJ59548.1"/>
    </source>
</evidence>
<feature type="region of interest" description="Disordered" evidence="1">
    <location>
        <begin position="686"/>
        <end position="722"/>
    </location>
</feature>
<feature type="compositionally biased region" description="Low complexity" evidence="1">
    <location>
        <begin position="635"/>
        <end position="645"/>
    </location>
</feature>
<feature type="compositionally biased region" description="Low complexity" evidence="1">
    <location>
        <begin position="1314"/>
        <end position="1327"/>
    </location>
</feature>
<evidence type="ECO:0000313" key="3">
    <source>
        <dbReference type="Proteomes" id="UP000042958"/>
    </source>
</evidence>
<evidence type="ECO:0008006" key="4">
    <source>
        <dbReference type="Google" id="ProtNLM"/>
    </source>
</evidence>
<sequence length="1434" mass="158205">MAPETKCGSQTKSASSQQCPGTKPLIGPIASNLSKMVSGRTFPFVRPRRNSTKQKNKTGTRLPSPLRLEGSFFHSQVRKDITVLGPFPRAVRGSISNSSDKEKKGHRDDEAQEVPLKMEVSIAQGSFEPAQDSLAERPPPLEPTRTFRPVETNHHQRSETATSISKRASPEPSMPTRSVSPQESLRTMIDLDTPGSSDDEESDISPLSDDRPSAAARSGAALRRFFPELSSSNFAVMSPMSADADADQQHTRPMEFPSIFETELHERVHALYKNSTDDIESQSTDVDQALERNTGSSSRSGSEDVFDCASSCYSRRSSITSVDTESFSPATNELDRYSIFSPVAAGVFNDLASMCPSRAASFASRVPLDTAPSPGYPASSLYSSTSLPPSRRASISSKLSLNDIKNKPLPLEPVQEPSPLAIRHNDHTPSSATTKASRSTGFHSTYLHPNSSHSATSLQWKQSGGQVCHNCEGCGRSSIGDSSQSRRGRRPEWSETRNGQRMRHVPTLAQAAEELEFALADLARDPHMQQRTLLVLDGPLQISRHNGDLVATRPAPLPPSTKPHSKSFKKSRSIHTKAKAVEDSTVPRSATFKSLRATKERASPPLPDKESKNKDEAAPKDNKPLKTKDEAEWPSNSSTSNLNTDDISKTPKMKKSFTLTIPSFKRTHTRRVRTLQEPRLSVVLSSRSETLLVDPHAPEARPERPPRLSSHSGPSLDWDADEKVDSDLDAGTASKRDDLLLQLPRLQTQDLGLPIPSEPLSTEKELLAQIQTKQTQPPPEPKQMQGTAPSPCAPGPTPQVQHQHPHPAQTASLSGNAKLSTLPLRVTPPEDEKMLVASELVASERLRHMHAFVSTAQASSVQLPPEQIYELAATPPSPSSSMPAMFMESSHMPVDFPIEMPDHLVMLIMGQIDSLDDLFNLVLVKKQFYQIFKHRELFFIKGALFRMSPPAWELREMSPPWKNEWQLLLEPDTPLPEYTPKSYLDRYACDIYTLAQLKSMILVRCSPFLRRDTVQGLSGVDLVRAEEVDHAFWRIWTFCRIFGSGKGRENDLEGQMDWLKGGPKARSSFGASSTVTEPFGMNNVLFEPPEGFAHGNGAAGLSAKQLYDMTEIWTCLGVLLQPLHGKCVEARNAGIFQGLDIPEGDNVREETALEEWTSYVLTLGLSAVLTISSLCPAEATTATFTKARSSGLTKWEPMETETSRSYFLKEAVSRVYEEQERSLASSSPDEIAYPQPQSLQRRKQFQEELRTRRLRGPPSREGAPGTSFADERPMSEFSTIVHNLDGTIPRDAPPIPPVPPLSFDRLSSTASIGLRTPSRTPPRSLTPESNLPISRSPPLQPALAPPPLRPQVQDPVDRAIAHMVNELGFNPDDVKWALKITDTGEGIDVDAAEQLLKQQKRKNELNPFAPRGKDSLLKSVMKRQGSQDSGWRFV</sequence>
<feature type="region of interest" description="Disordered" evidence="1">
    <location>
        <begin position="275"/>
        <end position="305"/>
    </location>
</feature>
<dbReference type="Proteomes" id="UP000042958">
    <property type="component" value="Unassembled WGS sequence"/>
</dbReference>
<feature type="region of interest" description="Disordered" evidence="1">
    <location>
        <begin position="88"/>
        <end position="216"/>
    </location>
</feature>
<feature type="region of interest" description="Disordered" evidence="1">
    <location>
        <begin position="1"/>
        <end position="66"/>
    </location>
</feature>
<reference evidence="3" key="1">
    <citation type="journal article" date="2015" name="Genome Announc.">
        <title>Draft genome sequence of the fungus Penicillium brasilianum MG11.</title>
        <authorList>
            <person name="Horn F."/>
            <person name="Linde J."/>
            <person name="Mattern D.J."/>
            <person name="Walther G."/>
            <person name="Guthke R."/>
            <person name="Brakhage A.A."/>
            <person name="Valiante V."/>
        </authorList>
    </citation>
    <scope>NUCLEOTIDE SEQUENCE [LARGE SCALE GENOMIC DNA]</scope>
    <source>
        <strain evidence="3">MG11</strain>
    </source>
</reference>
<dbReference type="OrthoDB" id="5376710at2759"/>
<accession>A0A0F7TRZ2</accession>
<protein>
    <recommendedName>
        <fullName evidence="4">F-box domain protein</fullName>
    </recommendedName>
</protein>
<feature type="compositionally biased region" description="Polar residues" evidence="1">
    <location>
        <begin position="281"/>
        <end position="300"/>
    </location>
</feature>
<feature type="compositionally biased region" description="Polar residues" evidence="1">
    <location>
        <begin position="7"/>
        <end position="20"/>
    </location>
</feature>
<keyword evidence="3" id="KW-1185">Reference proteome</keyword>
<dbReference type="EMBL" id="CDHK01000007">
    <property type="protein sequence ID" value="CEJ59548.1"/>
    <property type="molecule type" value="Genomic_DNA"/>
</dbReference>
<gene>
    <name evidence="2" type="ORF">PMG11_08168</name>
</gene>
<name>A0A0F7TRZ2_PENBI</name>
<feature type="compositionally biased region" description="Basic and acidic residues" evidence="1">
    <location>
        <begin position="696"/>
        <end position="706"/>
    </location>
</feature>
<feature type="region of interest" description="Disordered" evidence="1">
    <location>
        <begin position="1219"/>
        <end position="1352"/>
    </location>
</feature>
<feature type="compositionally biased region" description="Basic residues" evidence="1">
    <location>
        <begin position="563"/>
        <end position="578"/>
    </location>
</feature>
<feature type="compositionally biased region" description="Pro residues" evidence="1">
    <location>
        <begin position="1291"/>
        <end position="1300"/>
    </location>
</feature>
<feature type="region of interest" description="Disordered" evidence="1">
    <location>
        <begin position="475"/>
        <end position="504"/>
    </location>
</feature>
<feature type="compositionally biased region" description="Low complexity" evidence="1">
    <location>
        <begin position="798"/>
        <end position="811"/>
    </location>
</feature>
<dbReference type="STRING" id="104259.A0A0F7TRZ2"/>
<evidence type="ECO:0000256" key="1">
    <source>
        <dbReference type="SAM" id="MobiDB-lite"/>
    </source>
</evidence>
<feature type="compositionally biased region" description="Polar residues" evidence="1">
    <location>
        <begin position="175"/>
        <end position="185"/>
    </location>
</feature>
<proteinExistence type="predicted"/>
<feature type="compositionally biased region" description="Basic and acidic residues" evidence="1">
    <location>
        <begin position="99"/>
        <end position="109"/>
    </location>
</feature>